<dbReference type="EMBL" id="WWNE01000012">
    <property type="protein sequence ID" value="NBG66915.1"/>
    <property type="molecule type" value="Genomic_DNA"/>
</dbReference>
<accession>A0A6N9NR71</accession>
<dbReference type="AlphaFoldDB" id="A0A6N9NR71"/>
<dbReference type="PROSITE" id="PS51257">
    <property type="entry name" value="PROKAR_LIPOPROTEIN"/>
    <property type="match status" value="1"/>
</dbReference>
<keyword evidence="1" id="KW-0732">Signal</keyword>
<dbReference type="Proteomes" id="UP000470771">
    <property type="component" value="Unassembled WGS sequence"/>
</dbReference>
<feature type="signal peptide" evidence="1">
    <location>
        <begin position="1"/>
        <end position="22"/>
    </location>
</feature>
<reference evidence="2 3" key="1">
    <citation type="submission" date="2019-12" db="EMBL/GenBank/DDBJ databases">
        <authorList>
            <person name="Zhao J."/>
        </authorList>
    </citation>
    <scope>NUCLEOTIDE SEQUENCE [LARGE SCALE GENOMIC DNA]</scope>
    <source>
        <strain evidence="2 3">S-15</strain>
    </source>
</reference>
<dbReference type="InterPro" id="IPR029058">
    <property type="entry name" value="AB_hydrolase_fold"/>
</dbReference>
<protein>
    <submittedName>
        <fullName evidence="2">Uncharacterized protein</fullName>
    </submittedName>
</protein>
<proteinExistence type="predicted"/>
<evidence type="ECO:0000313" key="2">
    <source>
        <dbReference type="EMBL" id="NBG66915.1"/>
    </source>
</evidence>
<gene>
    <name evidence="2" type="ORF">GQN54_12375</name>
</gene>
<keyword evidence="3" id="KW-1185">Reference proteome</keyword>
<organism evidence="2 3">
    <name type="scientific">Acidiluteibacter ferrifornacis</name>
    <dbReference type="NCBI Taxonomy" id="2692424"/>
    <lineage>
        <taxon>Bacteria</taxon>
        <taxon>Pseudomonadati</taxon>
        <taxon>Bacteroidota</taxon>
        <taxon>Flavobacteriia</taxon>
        <taxon>Flavobacteriales</taxon>
        <taxon>Cryomorphaceae</taxon>
        <taxon>Acidiluteibacter</taxon>
    </lineage>
</organism>
<sequence length="301" mass="34555">MRNFLLLTFILALFSCSSPSEKSESIPLKSNVITTDEFEIHYAQKQAATLFLFPCFSCDLNQTKKEFKILDSAYTKGISVVLLNFNFRLSLDSTEKRMLGDFLNEIMDYYQLPSQNITIGGYSGGGNVSILLADYLISQNNKYQPNAVFAVDPPIDLWNIYRSSKLNIERNFSEPSVAESNLLIGLLDSIVGEKNHFPDSFAIHSPIVNEIQNYDNIAHLKSIKVRLYTEPDSIWWKENRQADFNQTNSYALQQFFKNQQTTFKQLELIETQNKGIRGDGARHPHSWSIVDQEELIEWILK</sequence>
<comment type="caution">
    <text evidence="2">The sequence shown here is derived from an EMBL/GenBank/DDBJ whole genome shotgun (WGS) entry which is preliminary data.</text>
</comment>
<dbReference type="SUPFAM" id="SSF53474">
    <property type="entry name" value="alpha/beta-Hydrolases"/>
    <property type="match status" value="1"/>
</dbReference>
<dbReference type="RefSeq" id="WP_160633869.1">
    <property type="nucleotide sequence ID" value="NZ_WWNE01000012.1"/>
</dbReference>
<dbReference type="Gene3D" id="3.40.50.1820">
    <property type="entry name" value="alpha/beta hydrolase"/>
    <property type="match status" value="1"/>
</dbReference>
<feature type="chain" id="PRO_5026859146" evidence="1">
    <location>
        <begin position="23"/>
        <end position="301"/>
    </location>
</feature>
<evidence type="ECO:0000256" key="1">
    <source>
        <dbReference type="SAM" id="SignalP"/>
    </source>
</evidence>
<name>A0A6N9NR71_9FLAO</name>
<evidence type="ECO:0000313" key="3">
    <source>
        <dbReference type="Proteomes" id="UP000470771"/>
    </source>
</evidence>